<evidence type="ECO:0000256" key="1">
    <source>
        <dbReference type="ARBA" id="ARBA00004123"/>
    </source>
</evidence>
<dbReference type="EMBL" id="JBAMMX010000003">
    <property type="protein sequence ID" value="KAK6944153.1"/>
    <property type="molecule type" value="Genomic_DNA"/>
</dbReference>
<accession>A0AAN8W0I2</accession>
<dbReference type="GO" id="GO:0033260">
    <property type="term" value="P:nuclear DNA replication"/>
    <property type="evidence" value="ECO:0007669"/>
    <property type="project" value="TreeGrafter"/>
</dbReference>
<evidence type="ECO:0000313" key="6">
    <source>
        <dbReference type="Proteomes" id="UP001370490"/>
    </source>
</evidence>
<evidence type="ECO:0000256" key="2">
    <source>
        <dbReference type="ARBA" id="ARBA00022473"/>
    </source>
</evidence>
<evidence type="ECO:0000313" key="5">
    <source>
        <dbReference type="EMBL" id="KAK6944153.1"/>
    </source>
</evidence>
<dbReference type="PANTHER" id="PTHR12972:SF0">
    <property type="entry name" value="PROTEIN DOWNSTREAM NEIGHBOR OF SON"/>
    <property type="match status" value="1"/>
</dbReference>
<comment type="caution">
    <text evidence="5">The sequence shown here is derived from an EMBL/GenBank/DDBJ whole genome shotgun (WGS) entry which is preliminary data.</text>
</comment>
<comment type="subcellular location">
    <subcellularLocation>
        <location evidence="1">Nucleus</location>
    </subcellularLocation>
</comment>
<gene>
    <name evidence="5" type="ORF">RJ641_025255</name>
</gene>
<comment type="similarity">
    <text evidence="4">Belongs to the DONSON family.</text>
</comment>
<sequence length="706" mass="76736">MTEVAEIQSSIPLHFVGGGGGGDAAGRLKVRSAGKRKTPSELRGEQLKRSNFVELADESSAPSYGSMKMTNGLKKMDSTKIPRYIETRVDEVYPVRKSSSRLRLLSKRENFKDNVAVEQSDSLRKQLTPSNFTDNSLQHLPCIEGSVAKDVGVKGDLEQAGQVTESPRQNISPFTSRLSLASDGLCDLATVDTDMVSKGACSREALAFPHESFDGLKNALTSSKLDANKRPQSSREKCSQSTFRSVAELSWGTEGPCIATVDMDKALKGLVAPEFHAFSSLGGDASAHSGHQTCSHSQNFCPEVHISGHKAPLDLTLKTNMRVVSSSSVNWFHRLSVCGTYDGTAKFVTHLCSGDKSGASPTEVNNARSLYSWVYPQASLPPSVISALNLASTEGGEIDFLRKRHLAWEESFRSLYYFFRKKICNIFYVCTPQFVVLFAGGHGSGSSKSSCNAYISQSTRSLRSLLREHDVGFSMPLCLSKVEQATTEDLVELSEIERSNLGQTRYLNSISDVDNSPQSLLAFNGNSNVHGLYDLLLNYRSFLTSLTAVDVPLLYSPVPFKNAAMSAPEVKCKAMRRGDHIAFSSKGSNMKEGKLDEDLSAFCYSIEIKDAYLPPWIVSCMCAIMGFDGRSFEASFLTAPTSTGLNVALAAIGQRNTETAASECPPPNTLHTFGVTDTVFSPSLSCGLLKGLKYCNNSYTAFLSPL</sequence>
<organism evidence="5 6">
    <name type="scientific">Dillenia turbinata</name>
    <dbReference type="NCBI Taxonomy" id="194707"/>
    <lineage>
        <taxon>Eukaryota</taxon>
        <taxon>Viridiplantae</taxon>
        <taxon>Streptophyta</taxon>
        <taxon>Embryophyta</taxon>
        <taxon>Tracheophyta</taxon>
        <taxon>Spermatophyta</taxon>
        <taxon>Magnoliopsida</taxon>
        <taxon>eudicotyledons</taxon>
        <taxon>Gunneridae</taxon>
        <taxon>Pentapetalae</taxon>
        <taxon>Dilleniales</taxon>
        <taxon>Dilleniaceae</taxon>
        <taxon>Dillenia</taxon>
    </lineage>
</organism>
<dbReference type="GO" id="GO:0005634">
    <property type="term" value="C:nucleus"/>
    <property type="evidence" value="ECO:0007669"/>
    <property type="project" value="UniProtKB-SubCell"/>
</dbReference>
<evidence type="ECO:0000256" key="4">
    <source>
        <dbReference type="ARBA" id="ARBA00025806"/>
    </source>
</evidence>
<keyword evidence="2" id="KW-0217">Developmental protein</keyword>
<dbReference type="PANTHER" id="PTHR12972">
    <property type="entry name" value="DOWNSTREAM NEIGHBOR OF SON"/>
    <property type="match status" value="1"/>
</dbReference>
<proteinExistence type="inferred from homology"/>
<name>A0AAN8W0I2_9MAGN</name>
<dbReference type="Proteomes" id="UP001370490">
    <property type="component" value="Unassembled WGS sequence"/>
</dbReference>
<dbReference type="InterPro" id="IPR024861">
    <property type="entry name" value="Donson"/>
</dbReference>
<evidence type="ECO:0008006" key="7">
    <source>
        <dbReference type="Google" id="ProtNLM"/>
    </source>
</evidence>
<reference evidence="5 6" key="1">
    <citation type="submission" date="2023-12" db="EMBL/GenBank/DDBJ databases">
        <title>A high-quality genome assembly for Dillenia turbinata (Dilleniales).</title>
        <authorList>
            <person name="Chanderbali A."/>
        </authorList>
    </citation>
    <scope>NUCLEOTIDE SEQUENCE [LARGE SCALE GENOMIC DNA]</scope>
    <source>
        <strain evidence="5">LSX21</strain>
        <tissue evidence="5">Leaf</tissue>
    </source>
</reference>
<keyword evidence="6" id="KW-1185">Reference proteome</keyword>
<protein>
    <recommendedName>
        <fullName evidence="7">Protein downstream neighbor of Son</fullName>
    </recommendedName>
</protein>
<keyword evidence="3" id="KW-0539">Nucleus</keyword>
<dbReference type="PRINTS" id="PR02064">
    <property type="entry name" value="DONSON"/>
</dbReference>
<dbReference type="AlphaFoldDB" id="A0AAN8W0I2"/>
<evidence type="ECO:0000256" key="3">
    <source>
        <dbReference type="ARBA" id="ARBA00023242"/>
    </source>
</evidence>